<organism evidence="2 3">
    <name type="scientific">Candidatus Pullichristensenella excrementigallinarum</name>
    <dbReference type="NCBI Taxonomy" id="2840907"/>
    <lineage>
        <taxon>Bacteria</taxon>
        <taxon>Bacillati</taxon>
        <taxon>Bacillota</taxon>
        <taxon>Clostridia</taxon>
        <taxon>Candidatus Pullichristensenella</taxon>
    </lineage>
</organism>
<gene>
    <name evidence="2" type="ORF">IAB02_08375</name>
</gene>
<protein>
    <submittedName>
        <fullName evidence="2">Uncharacterized protein</fullName>
    </submittedName>
</protein>
<dbReference type="AlphaFoldDB" id="A0A9D1IEL7"/>
<proteinExistence type="predicted"/>
<sequence length="133" mass="15041">MTLVKCPRCELNYMNEGEKMCSVCRKELRGDTEQYDVIELCSECGENPAVPGQELCAYCLKELSRRNAQVNADDVIVEDPNIEIDSVSTMDEIDLDLGADLDGESFDDEDASFEEDMEDEDKDDPDKHDDDED</sequence>
<accession>A0A9D1IEL7</accession>
<feature type="region of interest" description="Disordered" evidence="1">
    <location>
        <begin position="99"/>
        <end position="133"/>
    </location>
</feature>
<feature type="compositionally biased region" description="Basic and acidic residues" evidence="1">
    <location>
        <begin position="124"/>
        <end position="133"/>
    </location>
</feature>
<dbReference type="EMBL" id="DVMU01000186">
    <property type="protein sequence ID" value="HIU34564.1"/>
    <property type="molecule type" value="Genomic_DNA"/>
</dbReference>
<name>A0A9D1IEL7_9FIRM</name>
<comment type="caution">
    <text evidence="2">The sequence shown here is derived from an EMBL/GenBank/DDBJ whole genome shotgun (WGS) entry which is preliminary data.</text>
</comment>
<feature type="compositionally biased region" description="Acidic residues" evidence="1">
    <location>
        <begin position="99"/>
        <end position="123"/>
    </location>
</feature>
<evidence type="ECO:0000313" key="2">
    <source>
        <dbReference type="EMBL" id="HIU34564.1"/>
    </source>
</evidence>
<evidence type="ECO:0000313" key="3">
    <source>
        <dbReference type="Proteomes" id="UP000824072"/>
    </source>
</evidence>
<reference evidence="2" key="1">
    <citation type="submission" date="2020-10" db="EMBL/GenBank/DDBJ databases">
        <authorList>
            <person name="Gilroy R."/>
        </authorList>
    </citation>
    <scope>NUCLEOTIDE SEQUENCE</scope>
    <source>
        <strain evidence="2">ChiHcec3-11533</strain>
    </source>
</reference>
<reference evidence="2" key="2">
    <citation type="journal article" date="2021" name="PeerJ">
        <title>Extensive microbial diversity within the chicken gut microbiome revealed by metagenomics and culture.</title>
        <authorList>
            <person name="Gilroy R."/>
            <person name="Ravi A."/>
            <person name="Getino M."/>
            <person name="Pursley I."/>
            <person name="Horton D.L."/>
            <person name="Alikhan N.F."/>
            <person name="Baker D."/>
            <person name="Gharbi K."/>
            <person name="Hall N."/>
            <person name="Watson M."/>
            <person name="Adriaenssens E.M."/>
            <person name="Foster-Nyarko E."/>
            <person name="Jarju S."/>
            <person name="Secka A."/>
            <person name="Antonio M."/>
            <person name="Oren A."/>
            <person name="Chaudhuri R.R."/>
            <person name="La Ragione R."/>
            <person name="Hildebrand F."/>
            <person name="Pallen M.J."/>
        </authorList>
    </citation>
    <scope>NUCLEOTIDE SEQUENCE</scope>
    <source>
        <strain evidence="2">ChiHcec3-11533</strain>
    </source>
</reference>
<evidence type="ECO:0000256" key="1">
    <source>
        <dbReference type="SAM" id="MobiDB-lite"/>
    </source>
</evidence>
<dbReference type="Proteomes" id="UP000824072">
    <property type="component" value="Unassembled WGS sequence"/>
</dbReference>